<dbReference type="EMBL" id="AP022613">
    <property type="protein sequence ID" value="BBZ37659.1"/>
    <property type="molecule type" value="Genomic_DNA"/>
</dbReference>
<dbReference type="AlphaFoldDB" id="A0A7I7Y7K4"/>
<reference evidence="1 2" key="1">
    <citation type="journal article" date="2019" name="Emerg. Microbes Infect.">
        <title>Comprehensive subspecies identification of 175 nontuberculous mycobacteria species based on 7547 genomic profiles.</title>
        <authorList>
            <person name="Matsumoto Y."/>
            <person name="Kinjo T."/>
            <person name="Motooka D."/>
            <person name="Nabeya D."/>
            <person name="Jung N."/>
            <person name="Uechi K."/>
            <person name="Horii T."/>
            <person name="Iida T."/>
            <person name="Fujita J."/>
            <person name="Nakamura S."/>
        </authorList>
    </citation>
    <scope>NUCLEOTIDE SEQUENCE [LARGE SCALE GENOMIC DNA]</scope>
    <source>
        <strain evidence="1 2">JCM 14738</strain>
    </source>
</reference>
<evidence type="ECO:0000313" key="2">
    <source>
        <dbReference type="Proteomes" id="UP000467385"/>
    </source>
</evidence>
<gene>
    <name evidence="1" type="ORF">MCNS_07220</name>
</gene>
<evidence type="ECO:0000313" key="1">
    <source>
        <dbReference type="EMBL" id="BBZ37659.1"/>
    </source>
</evidence>
<proteinExistence type="predicted"/>
<protein>
    <submittedName>
        <fullName evidence="1">Uncharacterized protein</fullName>
    </submittedName>
</protein>
<accession>A0A7I7Y7K4</accession>
<name>A0A7I7Y7K4_9MYCO</name>
<keyword evidence="2" id="KW-1185">Reference proteome</keyword>
<sequence length="161" mass="17552">MLSRLGDHIPAQEFRKRSAAHYFRAPDTGKRKESTMNTSHSLRHVVAATFMTGGIATTGLALTPGSAHAENWCPPNAMVGAVCYGPNQWCPGDSLFHLTQNHVANPINWDMNVCHTYFYVPSGQGNVGQNIWEGPNPPGPPTLPPRVPAIIPPNECAPWCR</sequence>
<dbReference type="Proteomes" id="UP000467385">
    <property type="component" value="Chromosome"/>
</dbReference>
<organism evidence="1 2">
    <name type="scientific">Mycobacterium conspicuum</name>
    <dbReference type="NCBI Taxonomy" id="44010"/>
    <lineage>
        <taxon>Bacteria</taxon>
        <taxon>Bacillati</taxon>
        <taxon>Actinomycetota</taxon>
        <taxon>Actinomycetes</taxon>
        <taxon>Mycobacteriales</taxon>
        <taxon>Mycobacteriaceae</taxon>
        <taxon>Mycobacterium</taxon>
    </lineage>
</organism>